<organism evidence="1">
    <name type="scientific">marine sediment metagenome</name>
    <dbReference type="NCBI Taxonomy" id="412755"/>
    <lineage>
        <taxon>unclassified sequences</taxon>
        <taxon>metagenomes</taxon>
        <taxon>ecological metagenomes</taxon>
    </lineage>
</organism>
<dbReference type="SUPFAM" id="SSF51658">
    <property type="entry name" value="Xylose isomerase-like"/>
    <property type="match status" value="1"/>
</dbReference>
<accession>X1G488</accession>
<dbReference type="InterPro" id="IPR036237">
    <property type="entry name" value="Xyl_isomerase-like_sf"/>
</dbReference>
<gene>
    <name evidence="1" type="ORF">S03H2_39957</name>
</gene>
<dbReference type="Gene3D" id="3.20.20.150">
    <property type="entry name" value="Divalent-metal-dependent TIM barrel enzymes"/>
    <property type="match status" value="1"/>
</dbReference>
<evidence type="ECO:0000313" key="1">
    <source>
        <dbReference type="EMBL" id="GAH52736.1"/>
    </source>
</evidence>
<proteinExistence type="predicted"/>
<reference evidence="1" key="1">
    <citation type="journal article" date="2014" name="Front. Microbiol.">
        <title>High frequency of phylogenetically diverse reductive dehalogenase-homologous genes in deep subseafloor sedimentary metagenomes.</title>
        <authorList>
            <person name="Kawai M."/>
            <person name="Futagami T."/>
            <person name="Toyoda A."/>
            <person name="Takaki Y."/>
            <person name="Nishi S."/>
            <person name="Hori S."/>
            <person name="Arai W."/>
            <person name="Tsubouchi T."/>
            <person name="Morono Y."/>
            <person name="Uchiyama I."/>
            <person name="Ito T."/>
            <person name="Fujiyama A."/>
            <person name="Inagaki F."/>
            <person name="Takami H."/>
        </authorList>
    </citation>
    <scope>NUCLEOTIDE SEQUENCE</scope>
    <source>
        <strain evidence="1">Expedition CK06-06</strain>
    </source>
</reference>
<sequence length="84" mass="10215">MMVGTDNFYETVEVFYWLKRFNYDRWCGLDLMPKNEDSIEACRVSINAMTIMYNKMLELYDKITEFIDSEREDVTEIFKLIFKI</sequence>
<comment type="caution">
    <text evidence="1">The sequence shown here is derived from an EMBL/GenBank/DDBJ whole genome shotgun (WGS) entry which is preliminary data.</text>
</comment>
<dbReference type="EMBL" id="BARU01024735">
    <property type="protein sequence ID" value="GAH52736.1"/>
    <property type="molecule type" value="Genomic_DNA"/>
</dbReference>
<name>X1G488_9ZZZZ</name>
<dbReference type="AlphaFoldDB" id="X1G488"/>
<protein>
    <submittedName>
        <fullName evidence="1">Uncharacterized protein</fullName>
    </submittedName>
</protein>